<organism evidence="3 4">
    <name type="scientific">Batillaria attramentaria</name>
    <dbReference type="NCBI Taxonomy" id="370345"/>
    <lineage>
        <taxon>Eukaryota</taxon>
        <taxon>Metazoa</taxon>
        <taxon>Spiralia</taxon>
        <taxon>Lophotrochozoa</taxon>
        <taxon>Mollusca</taxon>
        <taxon>Gastropoda</taxon>
        <taxon>Caenogastropoda</taxon>
        <taxon>Sorbeoconcha</taxon>
        <taxon>Cerithioidea</taxon>
        <taxon>Batillariidae</taxon>
        <taxon>Batillaria</taxon>
    </lineage>
</organism>
<evidence type="ECO:0000313" key="4">
    <source>
        <dbReference type="Proteomes" id="UP001519460"/>
    </source>
</evidence>
<accession>A0ABD0KVH0</accession>
<evidence type="ECO:0000256" key="2">
    <source>
        <dbReference type="SAM" id="SignalP"/>
    </source>
</evidence>
<feature type="compositionally biased region" description="Low complexity" evidence="1">
    <location>
        <begin position="39"/>
        <end position="58"/>
    </location>
</feature>
<comment type="caution">
    <text evidence="3">The sequence shown here is derived from an EMBL/GenBank/DDBJ whole genome shotgun (WGS) entry which is preliminary data.</text>
</comment>
<feature type="signal peptide" evidence="2">
    <location>
        <begin position="1"/>
        <end position="29"/>
    </location>
</feature>
<protein>
    <recommendedName>
        <fullName evidence="5">Bursicon</fullName>
    </recommendedName>
</protein>
<keyword evidence="2" id="KW-0732">Signal</keyword>
<feature type="region of interest" description="Disordered" evidence="1">
    <location>
        <begin position="39"/>
        <end position="65"/>
    </location>
</feature>
<feature type="chain" id="PRO_5044788644" description="Bursicon" evidence="2">
    <location>
        <begin position="30"/>
        <end position="252"/>
    </location>
</feature>
<sequence>MMERSLGLLFLVAPFLLLSSLPGKHQVLALEVLGADGNADNGNQGKHGNQGNDGNQGNPENPDEDSMAMVIARNSKLSDAQNSQEAMMVIICANLQGNVTECADVTPFQEYFNNLPPRAPSDTQPTRRRRKRFSNCRLTANVTCPFAQLRLWQYQSQAAGGMCWIMQNVQENIVYRVCGEKFCRNCKDKSFSGSGFSNLNQKLCITDYTRVSVWAYCPNLNPGSRIIRDRIIIPQSCSCQSIQCEAIPNWRK</sequence>
<dbReference type="AlphaFoldDB" id="A0ABD0KVH0"/>
<proteinExistence type="predicted"/>
<gene>
    <name evidence="3" type="ORF">BaRGS_00017580</name>
</gene>
<name>A0ABD0KVH0_9CAEN</name>
<evidence type="ECO:0000313" key="3">
    <source>
        <dbReference type="EMBL" id="KAK7491143.1"/>
    </source>
</evidence>
<dbReference type="Proteomes" id="UP001519460">
    <property type="component" value="Unassembled WGS sequence"/>
</dbReference>
<evidence type="ECO:0008006" key="5">
    <source>
        <dbReference type="Google" id="ProtNLM"/>
    </source>
</evidence>
<evidence type="ECO:0000256" key="1">
    <source>
        <dbReference type="SAM" id="MobiDB-lite"/>
    </source>
</evidence>
<reference evidence="3 4" key="1">
    <citation type="journal article" date="2023" name="Sci. Data">
        <title>Genome assembly of the Korean intertidal mud-creeper Batillaria attramentaria.</title>
        <authorList>
            <person name="Patra A.K."/>
            <person name="Ho P.T."/>
            <person name="Jun S."/>
            <person name="Lee S.J."/>
            <person name="Kim Y."/>
            <person name="Won Y.J."/>
        </authorList>
    </citation>
    <scope>NUCLEOTIDE SEQUENCE [LARGE SCALE GENOMIC DNA]</scope>
    <source>
        <strain evidence="3">Wonlab-2016</strain>
    </source>
</reference>
<dbReference type="EMBL" id="JACVVK020000118">
    <property type="protein sequence ID" value="KAK7491143.1"/>
    <property type="molecule type" value="Genomic_DNA"/>
</dbReference>
<keyword evidence="4" id="KW-1185">Reference proteome</keyword>